<dbReference type="InterPro" id="IPR018392">
    <property type="entry name" value="LysM"/>
</dbReference>
<dbReference type="SUPFAM" id="SSF54106">
    <property type="entry name" value="LysM domain"/>
    <property type="match status" value="1"/>
</dbReference>
<evidence type="ECO:0000256" key="1">
    <source>
        <dbReference type="SAM" id="MobiDB-lite"/>
    </source>
</evidence>
<feature type="domain" description="LysM" evidence="2">
    <location>
        <begin position="46"/>
        <end position="90"/>
    </location>
</feature>
<feature type="compositionally biased region" description="Polar residues" evidence="1">
    <location>
        <begin position="226"/>
        <end position="251"/>
    </location>
</feature>
<dbReference type="PANTHER" id="PTHR20932">
    <property type="entry name" value="LYSM AND PUTATIVE PEPTIDOGLYCAN-BINDING DOMAIN-CONTAINING PROTEIN"/>
    <property type="match status" value="1"/>
</dbReference>
<reference evidence="3" key="1">
    <citation type="submission" date="2021-04" db="EMBL/GenBank/DDBJ databases">
        <authorList>
            <person name="Cornetti L."/>
        </authorList>
    </citation>
    <scope>NUCLEOTIDE SEQUENCE</scope>
</reference>
<dbReference type="Pfam" id="PF01476">
    <property type="entry name" value="LysM"/>
    <property type="match status" value="1"/>
</dbReference>
<dbReference type="PROSITE" id="PS51782">
    <property type="entry name" value="LYSM"/>
    <property type="match status" value="1"/>
</dbReference>
<dbReference type="EMBL" id="OC986150">
    <property type="protein sequence ID" value="CAG4642805.1"/>
    <property type="molecule type" value="Genomic_DNA"/>
</dbReference>
<name>A0A9N6WQI2_9CRUS</name>
<dbReference type="InterPro" id="IPR045030">
    <property type="entry name" value="LYSM1-4"/>
</dbReference>
<dbReference type="Gene3D" id="3.10.350.10">
    <property type="entry name" value="LysM domain"/>
    <property type="match status" value="1"/>
</dbReference>
<feature type="region of interest" description="Disordered" evidence="1">
    <location>
        <begin position="225"/>
        <end position="251"/>
    </location>
</feature>
<gene>
    <name evidence="3" type="primary">EOG090X0DPX</name>
</gene>
<organism evidence="3">
    <name type="scientific">Evadne anonyx</name>
    <dbReference type="NCBI Taxonomy" id="141404"/>
    <lineage>
        <taxon>Eukaryota</taxon>
        <taxon>Metazoa</taxon>
        <taxon>Ecdysozoa</taxon>
        <taxon>Arthropoda</taxon>
        <taxon>Crustacea</taxon>
        <taxon>Branchiopoda</taxon>
        <taxon>Diplostraca</taxon>
        <taxon>Cladocera</taxon>
        <taxon>Onychopoda</taxon>
        <taxon>Podonidae</taxon>
        <taxon>Evadne</taxon>
    </lineage>
</organism>
<dbReference type="CDD" id="cd00118">
    <property type="entry name" value="LysM"/>
    <property type="match status" value="1"/>
</dbReference>
<dbReference type="SMART" id="SM00257">
    <property type="entry name" value="LysM"/>
    <property type="match status" value="1"/>
</dbReference>
<sequence>MSLMEDVYGTDERTSFVRNARTQRKYGSTNINMNEPSLKYQPSSFTQHYVQPGDTLQGIALRYKTSMEYIKRINKMWTNDTLFLREYLYVPCFTEVSEVNDQKLVALDASSASCLVEASATFPKNVDTISFPESKGSSAVKTPRNGDCEKSVEEYLGSMDNQIKEAKSRARTLQKTSEVLKNDPELDSYTSLPQSQSSSQLRISLSNFGSELNAVTNSVDHCPSATVVSGDNESHVSNLHKTQQESWTELQ</sequence>
<dbReference type="AlphaFoldDB" id="A0A9N6WQI2"/>
<dbReference type="InterPro" id="IPR036779">
    <property type="entry name" value="LysM_dom_sf"/>
</dbReference>
<protein>
    <submittedName>
        <fullName evidence="3">EOG090X0DPX</fullName>
    </submittedName>
</protein>
<dbReference type="PANTHER" id="PTHR20932:SF8">
    <property type="entry name" value="LD22649P"/>
    <property type="match status" value="1"/>
</dbReference>
<accession>A0A9N6WQI2</accession>
<evidence type="ECO:0000259" key="2">
    <source>
        <dbReference type="PROSITE" id="PS51782"/>
    </source>
</evidence>
<proteinExistence type="predicted"/>
<feature type="region of interest" description="Disordered" evidence="1">
    <location>
        <begin position="167"/>
        <end position="194"/>
    </location>
</feature>
<evidence type="ECO:0000313" key="3">
    <source>
        <dbReference type="EMBL" id="CAG4642805.1"/>
    </source>
</evidence>